<reference evidence="2" key="1">
    <citation type="submission" date="2019-02" db="EMBL/GenBank/DDBJ databases">
        <authorList>
            <person name="Gruber-Vodicka R. H."/>
            <person name="Seah K. B. B."/>
        </authorList>
    </citation>
    <scope>NUCLEOTIDE SEQUENCE</scope>
    <source>
        <strain evidence="1">BECK_S312</strain>
        <strain evidence="2">BECK_S426</strain>
    </source>
</reference>
<dbReference type="EMBL" id="CAADFM010000357">
    <property type="protein sequence ID" value="VFK22772.1"/>
    <property type="molecule type" value="Genomic_DNA"/>
</dbReference>
<gene>
    <name evidence="1" type="ORF">BECKLPF1236A_GA0070988_103573</name>
    <name evidence="2" type="ORF">BECKLPF1236C_GA0070990_104032</name>
</gene>
<dbReference type="EMBL" id="CAADFP010000403">
    <property type="protein sequence ID" value="VFK35652.1"/>
    <property type="molecule type" value="Genomic_DNA"/>
</dbReference>
<proteinExistence type="predicted"/>
<organism evidence="2">
    <name type="scientific">Candidatus Kentrum sp. LPFa</name>
    <dbReference type="NCBI Taxonomy" id="2126335"/>
    <lineage>
        <taxon>Bacteria</taxon>
        <taxon>Pseudomonadati</taxon>
        <taxon>Pseudomonadota</taxon>
        <taxon>Gammaproteobacteria</taxon>
        <taxon>Candidatus Kentrum</taxon>
    </lineage>
</organism>
<sequence length="73" mass="8281">MIWGLPRFEASKRCRLQGASCNGYSGKGGQRADRRLKVEVERADRRLGVEVERADRRLGVEGDNRIVFGLSYL</sequence>
<evidence type="ECO:0000313" key="1">
    <source>
        <dbReference type="EMBL" id="VFK22772.1"/>
    </source>
</evidence>
<evidence type="ECO:0000313" key="2">
    <source>
        <dbReference type="EMBL" id="VFK35652.1"/>
    </source>
</evidence>
<name>A0A450Y2H0_9GAMM</name>
<dbReference type="AlphaFoldDB" id="A0A450Y2H0"/>
<accession>A0A450Y2H0</accession>
<protein>
    <submittedName>
        <fullName evidence="2">Uncharacterized protein</fullName>
    </submittedName>
</protein>